<protein>
    <submittedName>
        <fullName evidence="1">Uncharacterized protein</fullName>
    </submittedName>
</protein>
<comment type="caution">
    <text evidence="1">The sequence shown here is derived from an EMBL/GenBank/DDBJ whole genome shotgun (WGS) entry which is preliminary data.</text>
</comment>
<name>X1FQH2_9ZZZZ</name>
<accession>X1FQH2</accession>
<evidence type="ECO:0000313" key="1">
    <source>
        <dbReference type="EMBL" id="GAH34785.1"/>
    </source>
</evidence>
<gene>
    <name evidence="1" type="ORF">S03H2_24053</name>
</gene>
<organism evidence="1">
    <name type="scientific">marine sediment metagenome</name>
    <dbReference type="NCBI Taxonomy" id="412755"/>
    <lineage>
        <taxon>unclassified sequences</taxon>
        <taxon>metagenomes</taxon>
        <taxon>ecological metagenomes</taxon>
    </lineage>
</organism>
<reference evidence="1" key="1">
    <citation type="journal article" date="2014" name="Front. Microbiol.">
        <title>High frequency of phylogenetically diverse reductive dehalogenase-homologous genes in deep subseafloor sedimentary metagenomes.</title>
        <authorList>
            <person name="Kawai M."/>
            <person name="Futagami T."/>
            <person name="Toyoda A."/>
            <person name="Takaki Y."/>
            <person name="Nishi S."/>
            <person name="Hori S."/>
            <person name="Arai W."/>
            <person name="Tsubouchi T."/>
            <person name="Morono Y."/>
            <person name="Uchiyama I."/>
            <person name="Ito T."/>
            <person name="Fujiyama A."/>
            <person name="Inagaki F."/>
            <person name="Takami H."/>
        </authorList>
    </citation>
    <scope>NUCLEOTIDE SEQUENCE</scope>
    <source>
        <strain evidence="1">Expedition CK06-06</strain>
    </source>
</reference>
<proteinExistence type="predicted"/>
<dbReference type="EMBL" id="BARU01013262">
    <property type="protein sequence ID" value="GAH34785.1"/>
    <property type="molecule type" value="Genomic_DNA"/>
</dbReference>
<dbReference type="AlphaFoldDB" id="X1FQH2"/>
<sequence>MINKLGWRKGEPEDWDAERSFWLEKNVIRLFSEGVIDKNTVKRILGENTQFDFPESVIKRQGFMKLPLEKRRQILAEQAKKVAKKYEEIKEEFDGGDIVEY</sequence>